<gene>
    <name evidence="3" type="ORF">CK936_16950</name>
</gene>
<organism evidence="3 4">
    <name type="scientific">Streptomyces albireticuli</name>
    <dbReference type="NCBI Taxonomy" id="1940"/>
    <lineage>
        <taxon>Bacteria</taxon>
        <taxon>Bacillati</taxon>
        <taxon>Actinomycetota</taxon>
        <taxon>Actinomycetes</taxon>
        <taxon>Kitasatosporales</taxon>
        <taxon>Streptomycetaceae</taxon>
        <taxon>Streptomyces</taxon>
    </lineage>
</organism>
<dbReference type="RefSeq" id="WP_095581802.1">
    <property type="nucleotide sequence ID" value="NZ_JAJQQQ010000040.1"/>
</dbReference>
<accession>A0A2A2D8C2</accession>
<evidence type="ECO:0000256" key="1">
    <source>
        <dbReference type="SAM" id="MobiDB-lite"/>
    </source>
</evidence>
<keyword evidence="2" id="KW-0812">Transmembrane</keyword>
<dbReference type="EMBL" id="NSJV01000335">
    <property type="protein sequence ID" value="PAU47765.1"/>
    <property type="molecule type" value="Genomic_DNA"/>
</dbReference>
<keyword evidence="2" id="KW-0472">Membrane</keyword>
<feature type="transmembrane region" description="Helical" evidence="2">
    <location>
        <begin position="40"/>
        <end position="59"/>
    </location>
</feature>
<evidence type="ECO:0000313" key="3">
    <source>
        <dbReference type="EMBL" id="PAU47765.1"/>
    </source>
</evidence>
<evidence type="ECO:0000313" key="4">
    <source>
        <dbReference type="Proteomes" id="UP000218944"/>
    </source>
</evidence>
<protein>
    <recommendedName>
        <fullName evidence="5">Holin</fullName>
    </recommendedName>
</protein>
<feature type="transmembrane region" description="Helical" evidence="2">
    <location>
        <begin position="65"/>
        <end position="83"/>
    </location>
</feature>
<keyword evidence="4" id="KW-1185">Reference proteome</keyword>
<comment type="caution">
    <text evidence="3">The sequence shown here is derived from an EMBL/GenBank/DDBJ whole genome shotgun (WGS) entry which is preliminary data.</text>
</comment>
<dbReference type="Proteomes" id="UP000218944">
    <property type="component" value="Unassembled WGS sequence"/>
</dbReference>
<sequence>MHKYVHSVATALKATTVSLAHMFLDRLKGTRLKDPTRSDWLKLAVLAVLAALTITLFALGQDAAAVVSVLTNLGLVVGGLWGAPPNRPQPQPQPGDSQKGPE</sequence>
<proteinExistence type="predicted"/>
<keyword evidence="2" id="KW-1133">Transmembrane helix</keyword>
<evidence type="ECO:0000256" key="2">
    <source>
        <dbReference type="SAM" id="Phobius"/>
    </source>
</evidence>
<dbReference type="AlphaFoldDB" id="A0A2A2D8C2"/>
<reference evidence="3 4" key="1">
    <citation type="submission" date="2017-08" db="EMBL/GenBank/DDBJ databases">
        <title>Genome sequence of Streptomyces albireticuli NRRL B-1670.</title>
        <authorList>
            <person name="Graham D.E."/>
            <person name="Mahan K.M."/>
            <person name="Klingeman D.M."/>
            <person name="Hettich R.L."/>
            <person name="Parry R.J."/>
            <person name="Spain J.C."/>
        </authorList>
    </citation>
    <scope>NUCLEOTIDE SEQUENCE [LARGE SCALE GENOMIC DNA]</scope>
    <source>
        <strain evidence="3 4">NRRL B-1670</strain>
    </source>
</reference>
<name>A0A2A2D8C2_9ACTN</name>
<feature type="region of interest" description="Disordered" evidence="1">
    <location>
        <begin position="81"/>
        <end position="102"/>
    </location>
</feature>
<evidence type="ECO:0008006" key="5">
    <source>
        <dbReference type="Google" id="ProtNLM"/>
    </source>
</evidence>